<dbReference type="GO" id="GO:0009306">
    <property type="term" value="P:protein secretion"/>
    <property type="evidence" value="ECO:0007669"/>
    <property type="project" value="InterPro"/>
</dbReference>
<keyword evidence="3 9" id="KW-0813">Transport</keyword>
<name>A0A4S4B1K0_9RHOO</name>
<evidence type="ECO:0000256" key="2">
    <source>
        <dbReference type="ARBA" id="ARBA00009477"/>
    </source>
</evidence>
<dbReference type="AlphaFoldDB" id="A0A4S4B1K0"/>
<dbReference type="Gene3D" id="2.40.30.170">
    <property type="match status" value="1"/>
</dbReference>
<dbReference type="Pfam" id="PF25988">
    <property type="entry name" value="HH_CyaD"/>
    <property type="match status" value="1"/>
</dbReference>
<evidence type="ECO:0000256" key="10">
    <source>
        <dbReference type="SAM" id="Coils"/>
    </source>
</evidence>
<dbReference type="Pfam" id="PF26002">
    <property type="entry name" value="Beta-barrel_AprE"/>
    <property type="match status" value="1"/>
</dbReference>
<dbReference type="Proteomes" id="UP000308430">
    <property type="component" value="Unassembled WGS sequence"/>
</dbReference>
<evidence type="ECO:0000256" key="1">
    <source>
        <dbReference type="ARBA" id="ARBA00004377"/>
    </source>
</evidence>
<organism evidence="13 14">
    <name type="scientific">Pseudothauera nasutitermitis</name>
    <dbReference type="NCBI Taxonomy" id="2565930"/>
    <lineage>
        <taxon>Bacteria</taxon>
        <taxon>Pseudomonadati</taxon>
        <taxon>Pseudomonadota</taxon>
        <taxon>Betaproteobacteria</taxon>
        <taxon>Rhodocyclales</taxon>
        <taxon>Zoogloeaceae</taxon>
        <taxon>Pseudothauera</taxon>
    </lineage>
</organism>
<feature type="coiled-coil region" evidence="10">
    <location>
        <begin position="254"/>
        <end position="324"/>
    </location>
</feature>
<accession>A0A4S4B1K0</accession>
<evidence type="ECO:0000313" key="14">
    <source>
        <dbReference type="Proteomes" id="UP000308430"/>
    </source>
</evidence>
<evidence type="ECO:0000256" key="7">
    <source>
        <dbReference type="ARBA" id="ARBA00022989"/>
    </source>
</evidence>
<feature type="domain" description="AprE-like beta-barrel" evidence="12">
    <location>
        <begin position="366"/>
        <end position="455"/>
    </location>
</feature>
<dbReference type="InterPro" id="IPR010129">
    <property type="entry name" value="T1SS_HlyD"/>
</dbReference>
<comment type="subcellular location">
    <subcellularLocation>
        <location evidence="1 9">Cell inner membrane</location>
        <topology evidence="1 9">Single-pass membrane protein</topology>
    </subcellularLocation>
</comment>
<dbReference type="Gene3D" id="1.10.287.470">
    <property type="entry name" value="Helix hairpin bin"/>
    <property type="match status" value="1"/>
</dbReference>
<evidence type="ECO:0000313" key="13">
    <source>
        <dbReference type="EMBL" id="THF65557.1"/>
    </source>
</evidence>
<feature type="transmembrane region" description="Helical" evidence="9">
    <location>
        <begin position="59"/>
        <end position="77"/>
    </location>
</feature>
<evidence type="ECO:0000256" key="6">
    <source>
        <dbReference type="ARBA" id="ARBA00022692"/>
    </source>
</evidence>
<evidence type="ECO:0000256" key="8">
    <source>
        <dbReference type="ARBA" id="ARBA00023136"/>
    </source>
</evidence>
<gene>
    <name evidence="13" type="ORF">E6C76_08230</name>
</gene>
<keyword evidence="6 9" id="KW-0812">Transmembrane</keyword>
<evidence type="ECO:0000259" key="12">
    <source>
        <dbReference type="Pfam" id="PF26002"/>
    </source>
</evidence>
<dbReference type="SUPFAM" id="SSF111369">
    <property type="entry name" value="HlyD-like secretion proteins"/>
    <property type="match status" value="1"/>
</dbReference>
<keyword evidence="8 9" id="KW-0472">Membrane</keyword>
<keyword evidence="7 9" id="KW-1133">Transmembrane helix</keyword>
<dbReference type="Gene3D" id="2.40.50.100">
    <property type="match status" value="1"/>
</dbReference>
<dbReference type="PANTHER" id="PTHR30386:SF27">
    <property type="entry name" value="MEMBRANE FUSION PROTEIN (MFP) FAMILY PROTEIN"/>
    <property type="match status" value="1"/>
</dbReference>
<keyword evidence="10" id="KW-0175">Coiled coil</keyword>
<dbReference type="EMBL" id="SSOC01000003">
    <property type="protein sequence ID" value="THF65557.1"/>
    <property type="molecule type" value="Genomic_DNA"/>
</dbReference>
<evidence type="ECO:0000256" key="3">
    <source>
        <dbReference type="ARBA" id="ARBA00022448"/>
    </source>
</evidence>
<dbReference type="InterPro" id="IPR059040">
    <property type="entry name" value="HH_CyaD-like"/>
</dbReference>
<dbReference type="PROSITE" id="PS00543">
    <property type="entry name" value="HLYD_FAMILY"/>
    <property type="match status" value="1"/>
</dbReference>
<protein>
    <recommendedName>
        <fullName evidence="9">Membrane fusion protein (MFP) family protein</fullName>
    </recommendedName>
</protein>
<evidence type="ECO:0000256" key="4">
    <source>
        <dbReference type="ARBA" id="ARBA00022475"/>
    </source>
</evidence>
<dbReference type="InterPro" id="IPR050739">
    <property type="entry name" value="MFP"/>
</dbReference>
<proteinExistence type="inferred from homology"/>
<evidence type="ECO:0000259" key="11">
    <source>
        <dbReference type="Pfam" id="PF25988"/>
    </source>
</evidence>
<feature type="domain" description="CyaD-like alpha-helical hairpin" evidence="11">
    <location>
        <begin position="128"/>
        <end position="328"/>
    </location>
</feature>
<dbReference type="GO" id="GO:0005886">
    <property type="term" value="C:plasma membrane"/>
    <property type="evidence" value="ECO:0007669"/>
    <property type="project" value="UniProtKB-SubCell"/>
</dbReference>
<dbReference type="PANTHER" id="PTHR30386">
    <property type="entry name" value="MEMBRANE FUSION SUBUNIT OF EMRAB-TOLC MULTIDRUG EFFLUX PUMP"/>
    <property type="match status" value="1"/>
</dbReference>
<dbReference type="RefSeq" id="WP_136347762.1">
    <property type="nucleotide sequence ID" value="NZ_SSOC01000003.1"/>
</dbReference>
<evidence type="ECO:0000256" key="9">
    <source>
        <dbReference type="RuleBase" id="RU365093"/>
    </source>
</evidence>
<dbReference type="PRINTS" id="PR01490">
    <property type="entry name" value="RTXTOXIND"/>
</dbReference>
<dbReference type="InterPro" id="IPR058982">
    <property type="entry name" value="Beta-barrel_AprE"/>
</dbReference>
<sequence>MKPRLQALRDLFARYRAVFGHAWRHRHQMDPPARLPHEARFLPATLALQETPVHPAPRVAMGLILLFALLALLWAVFGHVDVVATAAGKIVPDSRSKVVQPQETGTIQAIHVRDGQVVRAGELLIELDATSALADVERLRSDLLSALLESVRNAVLLGALENGGRLEREALESALPADLDAPRRESEYRLVSGTHVAHASALAQLDAEVTRREAERRATLAMVEKLRQTLPIVEQRARDYRDLMEKRFVSRHGYLELEQARIEQERDLAAQREKLAEIAASRLEAERQRARLEAETRREWLENRKAAEERAAALAQELVKAESRGRLMLLSAPVDGRVQQLAVHTLGGVVTPAQPLMVIVPLDNPLEVEALVPNKDIGFVHAGQEVEIKVETFPFTKYGTLAGQVIDVSSDAIQDEKLGLVFAARVRLERDTLWVDGRELRLSPGMAVTVEVKTGTRRLIEYFLGPLLRYADESLRER</sequence>
<reference evidence="13 14" key="1">
    <citation type="submission" date="2019-04" db="EMBL/GenBank/DDBJ databases">
        <title>Azoarcus nasutitermitis sp. nov. isolated from termite nest.</title>
        <authorList>
            <person name="Lin S.-Y."/>
            <person name="Hameed A."/>
            <person name="Hsu Y.-H."/>
            <person name="Young C.-C."/>
        </authorList>
    </citation>
    <scope>NUCLEOTIDE SEQUENCE [LARGE SCALE GENOMIC DNA]</scope>
    <source>
        <strain evidence="13 14">CC-YHH838</strain>
    </source>
</reference>
<keyword evidence="4 9" id="KW-1003">Cell membrane</keyword>
<evidence type="ECO:0000256" key="5">
    <source>
        <dbReference type="ARBA" id="ARBA00022519"/>
    </source>
</evidence>
<comment type="similarity">
    <text evidence="2 9">Belongs to the membrane fusion protein (MFP) (TC 8.A.1) family.</text>
</comment>
<comment type="caution">
    <text evidence="13">The sequence shown here is derived from an EMBL/GenBank/DDBJ whole genome shotgun (WGS) entry which is preliminary data.</text>
</comment>
<keyword evidence="5 9" id="KW-0997">Cell inner membrane</keyword>
<dbReference type="OrthoDB" id="9775513at2"/>
<keyword evidence="14" id="KW-1185">Reference proteome</keyword>
<dbReference type="InterPro" id="IPR006144">
    <property type="entry name" value="Secretion_HlyD_CS"/>
</dbReference>
<dbReference type="NCBIfam" id="TIGR01843">
    <property type="entry name" value="type_I_hlyD"/>
    <property type="match status" value="1"/>
</dbReference>